<protein>
    <submittedName>
        <fullName evidence="2">Uncharacterized protein</fullName>
    </submittedName>
</protein>
<keyword evidence="3" id="KW-1185">Reference proteome</keyword>
<accession>A0AAD8RJ00</accession>
<keyword evidence="1" id="KW-1133">Transmembrane helix</keyword>
<dbReference type="Proteomes" id="UP001231189">
    <property type="component" value="Unassembled WGS sequence"/>
</dbReference>
<keyword evidence="1" id="KW-0812">Transmembrane</keyword>
<name>A0AAD8RJ00_LOLMU</name>
<evidence type="ECO:0000313" key="3">
    <source>
        <dbReference type="Proteomes" id="UP001231189"/>
    </source>
</evidence>
<proteinExistence type="predicted"/>
<evidence type="ECO:0000313" key="2">
    <source>
        <dbReference type="EMBL" id="KAK1625979.1"/>
    </source>
</evidence>
<sequence>MLIPLDIVNYNLGSCLMIGISILCPGLLGAMRSEYVDKAWDCEEMTVLQTLLHALISWIGSVAWFLPGLLHAHLILYILKGQTRFLSIWNCYGTTSSDKKLNLIRHQLLFFTFLH</sequence>
<evidence type="ECO:0000256" key="1">
    <source>
        <dbReference type="SAM" id="Phobius"/>
    </source>
</evidence>
<gene>
    <name evidence="2" type="ORF">QYE76_000294</name>
</gene>
<reference evidence="2" key="1">
    <citation type="submission" date="2023-07" db="EMBL/GenBank/DDBJ databases">
        <title>A chromosome-level genome assembly of Lolium multiflorum.</title>
        <authorList>
            <person name="Chen Y."/>
            <person name="Copetti D."/>
            <person name="Kolliker R."/>
            <person name="Studer B."/>
        </authorList>
    </citation>
    <scope>NUCLEOTIDE SEQUENCE</scope>
    <source>
        <strain evidence="2">02402/16</strain>
        <tissue evidence="2">Leaf</tissue>
    </source>
</reference>
<feature type="transmembrane region" description="Helical" evidence="1">
    <location>
        <begin position="51"/>
        <end position="79"/>
    </location>
</feature>
<organism evidence="2 3">
    <name type="scientific">Lolium multiflorum</name>
    <name type="common">Italian ryegrass</name>
    <name type="synonym">Lolium perenne subsp. multiflorum</name>
    <dbReference type="NCBI Taxonomy" id="4521"/>
    <lineage>
        <taxon>Eukaryota</taxon>
        <taxon>Viridiplantae</taxon>
        <taxon>Streptophyta</taxon>
        <taxon>Embryophyta</taxon>
        <taxon>Tracheophyta</taxon>
        <taxon>Spermatophyta</taxon>
        <taxon>Magnoliopsida</taxon>
        <taxon>Liliopsida</taxon>
        <taxon>Poales</taxon>
        <taxon>Poaceae</taxon>
        <taxon>BOP clade</taxon>
        <taxon>Pooideae</taxon>
        <taxon>Poodae</taxon>
        <taxon>Poeae</taxon>
        <taxon>Poeae Chloroplast Group 2 (Poeae type)</taxon>
        <taxon>Loliodinae</taxon>
        <taxon>Loliinae</taxon>
        <taxon>Lolium</taxon>
    </lineage>
</organism>
<keyword evidence="1" id="KW-0472">Membrane</keyword>
<dbReference type="AlphaFoldDB" id="A0AAD8RJ00"/>
<feature type="transmembrane region" description="Helical" evidence="1">
    <location>
        <begin position="12"/>
        <end position="31"/>
    </location>
</feature>
<dbReference type="EMBL" id="JAUUTY010000005">
    <property type="protein sequence ID" value="KAK1625979.1"/>
    <property type="molecule type" value="Genomic_DNA"/>
</dbReference>
<comment type="caution">
    <text evidence="2">The sequence shown here is derived from an EMBL/GenBank/DDBJ whole genome shotgun (WGS) entry which is preliminary data.</text>
</comment>